<evidence type="ECO:0000259" key="1">
    <source>
        <dbReference type="Pfam" id="PF10105"/>
    </source>
</evidence>
<reference evidence="2" key="2">
    <citation type="journal article" date="2021" name="PeerJ">
        <title>Extensive microbial diversity within the chicken gut microbiome revealed by metagenomics and culture.</title>
        <authorList>
            <person name="Gilroy R."/>
            <person name="Ravi A."/>
            <person name="Getino M."/>
            <person name="Pursley I."/>
            <person name="Horton D.L."/>
            <person name="Alikhan N.F."/>
            <person name="Baker D."/>
            <person name="Gharbi K."/>
            <person name="Hall N."/>
            <person name="Watson M."/>
            <person name="Adriaenssens E.M."/>
            <person name="Foster-Nyarko E."/>
            <person name="Jarju S."/>
            <person name="Secka A."/>
            <person name="Antonio M."/>
            <person name="Oren A."/>
            <person name="Chaudhuri R.R."/>
            <person name="La Ragione R."/>
            <person name="Hildebrand F."/>
            <person name="Pallen M.J."/>
        </authorList>
    </citation>
    <scope>NUCLEOTIDE SEQUENCE</scope>
    <source>
        <strain evidence="2">CHK160-1198</strain>
    </source>
</reference>
<evidence type="ECO:0000313" key="3">
    <source>
        <dbReference type="Proteomes" id="UP000824099"/>
    </source>
</evidence>
<protein>
    <submittedName>
        <fullName evidence="2">DUF2344 domain-containing protein</fullName>
    </submittedName>
</protein>
<dbReference type="Proteomes" id="UP000824099">
    <property type="component" value="Unassembled WGS sequence"/>
</dbReference>
<evidence type="ECO:0000313" key="2">
    <source>
        <dbReference type="EMBL" id="HIU64799.1"/>
    </source>
</evidence>
<proteinExistence type="predicted"/>
<dbReference type="EMBL" id="DVNI01000122">
    <property type="protein sequence ID" value="HIU64799.1"/>
    <property type="molecule type" value="Genomic_DNA"/>
</dbReference>
<feature type="domain" description="DUF2344" evidence="1">
    <location>
        <begin position="2"/>
        <end position="166"/>
    </location>
</feature>
<dbReference type="AlphaFoldDB" id="A0A9D1MRG5"/>
<organism evidence="2 3">
    <name type="scientific">Candidatus Avacidaminococcus intestinavium</name>
    <dbReference type="NCBI Taxonomy" id="2840684"/>
    <lineage>
        <taxon>Bacteria</taxon>
        <taxon>Bacillati</taxon>
        <taxon>Bacillota</taxon>
        <taxon>Negativicutes</taxon>
        <taxon>Acidaminococcales</taxon>
        <taxon>Acidaminococcaceae</taxon>
        <taxon>Acidaminococcaceae incertae sedis</taxon>
        <taxon>Candidatus Avacidaminococcus</taxon>
    </lineage>
</organism>
<dbReference type="InterPro" id="IPR018768">
    <property type="entry name" value="DUF2344"/>
</dbReference>
<comment type="caution">
    <text evidence="2">The sequence shown here is derived from an EMBL/GenBank/DDBJ whole genome shotgun (WGS) entry which is preliminary data.</text>
</comment>
<sequence length="232" mass="25656">MKLRIKITKDDSIRFISHLEYIRTIERAIRRAKLPAAYSEGFNPHLKFSLASALGVGVASKAEFVEVELAEAVELKSALQALQASLPRGIGVLEADLVTKKTGKLMALTRGASYLIKVPCLACDWQSALDEYNNAASIIFAKALPKEKYKTKDIEVKHFVPKITGSYEEGIIELSFDCAITPTGSMKAIEVLQVLQKQLGLPLVLEKADILRTDLYTTDEQGKKQPLLNNHD</sequence>
<name>A0A9D1MRG5_9FIRM</name>
<dbReference type="NCBIfam" id="TIGR03936">
    <property type="entry name" value="sam_1_link_chp"/>
    <property type="match status" value="1"/>
</dbReference>
<reference evidence="2" key="1">
    <citation type="submission" date="2020-10" db="EMBL/GenBank/DDBJ databases">
        <authorList>
            <person name="Gilroy R."/>
        </authorList>
    </citation>
    <scope>NUCLEOTIDE SEQUENCE</scope>
    <source>
        <strain evidence="2">CHK160-1198</strain>
    </source>
</reference>
<dbReference type="Pfam" id="PF10105">
    <property type="entry name" value="DUF2344"/>
    <property type="match status" value="1"/>
</dbReference>
<gene>
    <name evidence="2" type="ORF">IAB06_07190</name>
</gene>
<accession>A0A9D1MRG5</accession>